<protein>
    <recommendedName>
        <fullName evidence="2">DnaJ homologue subfamily C member 28 conserved domain-containing protein</fullName>
    </recommendedName>
</protein>
<feature type="domain" description="DnaJ homologue subfamily C member 28 conserved" evidence="2">
    <location>
        <begin position="14"/>
        <end position="81"/>
    </location>
</feature>
<feature type="region of interest" description="Disordered" evidence="1">
    <location>
        <begin position="139"/>
        <end position="165"/>
    </location>
</feature>
<dbReference type="Pfam" id="PF09350">
    <property type="entry name" value="DJC28_CD"/>
    <property type="match status" value="1"/>
</dbReference>
<sequence length="165" mass="18809">MTDRKPHDISIETWVDRQIRSAQEAGAFENLPGAGKPIPASSTDELAWVRGYLRRENLPSDALLPTPLRLRKEIENLRDTVACLRTEDAVRAEVRELNRRIMDYLRIPVGPVIPVSRVDVDAVVAQWLRDRDALVRARAEARRAQPAPAPSPARRRGLRWGRRRP</sequence>
<organism evidence="3 4">
    <name type="scientific">Rhodococcoides kroppenstedtii</name>
    <dbReference type="NCBI Taxonomy" id="293050"/>
    <lineage>
        <taxon>Bacteria</taxon>
        <taxon>Bacillati</taxon>
        <taxon>Actinomycetota</taxon>
        <taxon>Actinomycetes</taxon>
        <taxon>Mycobacteriales</taxon>
        <taxon>Nocardiaceae</taxon>
        <taxon>Rhodococcoides</taxon>
    </lineage>
</organism>
<accession>A0A1I0U4T1</accession>
<name>A0A1I0U4T1_9NOCA</name>
<evidence type="ECO:0000313" key="3">
    <source>
        <dbReference type="EMBL" id="SFA59089.1"/>
    </source>
</evidence>
<dbReference type="Proteomes" id="UP000182054">
    <property type="component" value="Unassembled WGS sequence"/>
</dbReference>
<evidence type="ECO:0000259" key="2">
    <source>
        <dbReference type="Pfam" id="PF09350"/>
    </source>
</evidence>
<dbReference type="OrthoDB" id="3395286at2"/>
<dbReference type="RefSeq" id="WP_068365698.1">
    <property type="nucleotide sequence ID" value="NZ_FOJN01000013.1"/>
</dbReference>
<evidence type="ECO:0000313" key="4">
    <source>
        <dbReference type="Proteomes" id="UP000182054"/>
    </source>
</evidence>
<evidence type="ECO:0000256" key="1">
    <source>
        <dbReference type="SAM" id="MobiDB-lite"/>
    </source>
</evidence>
<dbReference type="AlphaFoldDB" id="A0A1I0U4T1"/>
<feature type="compositionally biased region" description="Basic residues" evidence="1">
    <location>
        <begin position="153"/>
        <end position="165"/>
    </location>
</feature>
<gene>
    <name evidence="3" type="ORF">SAMN05444374_113109</name>
</gene>
<dbReference type="EMBL" id="FOJN01000013">
    <property type="protein sequence ID" value="SFA59089.1"/>
    <property type="molecule type" value="Genomic_DNA"/>
</dbReference>
<reference evidence="3 4" key="1">
    <citation type="submission" date="2016-10" db="EMBL/GenBank/DDBJ databases">
        <authorList>
            <person name="de Groot N.N."/>
        </authorList>
    </citation>
    <scope>NUCLEOTIDE SEQUENCE [LARGE SCALE GENOMIC DNA]</scope>
    <source>
        <strain evidence="3 4">DSM 44908</strain>
    </source>
</reference>
<proteinExistence type="predicted"/>
<dbReference type="GeneID" id="85487002"/>
<dbReference type="InterPro" id="IPR018961">
    <property type="entry name" value="DnaJ_homolog_subfam-C_membr-28"/>
</dbReference>